<feature type="transmembrane region" description="Helical" evidence="1">
    <location>
        <begin position="36"/>
        <end position="52"/>
    </location>
</feature>
<organism evidence="2 3">
    <name type="scientific">Pontibacter indicus</name>
    <dbReference type="NCBI Taxonomy" id="1317125"/>
    <lineage>
        <taxon>Bacteria</taxon>
        <taxon>Pseudomonadati</taxon>
        <taxon>Bacteroidota</taxon>
        <taxon>Cytophagia</taxon>
        <taxon>Cytophagales</taxon>
        <taxon>Hymenobacteraceae</taxon>
        <taxon>Pontibacter</taxon>
    </lineage>
</organism>
<evidence type="ECO:0000256" key="1">
    <source>
        <dbReference type="SAM" id="Phobius"/>
    </source>
</evidence>
<dbReference type="RefSeq" id="WP_139337789.1">
    <property type="nucleotide sequence ID" value="NZ_FTPP01000002.1"/>
</dbReference>
<dbReference type="AlphaFoldDB" id="A0A1R3XCX6"/>
<keyword evidence="1" id="KW-0812">Transmembrane</keyword>
<dbReference type="EMBL" id="FTPP01000002">
    <property type="protein sequence ID" value="SIT88763.1"/>
    <property type="molecule type" value="Genomic_DNA"/>
</dbReference>
<evidence type="ECO:0000313" key="2">
    <source>
        <dbReference type="EMBL" id="SIT88763.1"/>
    </source>
</evidence>
<keyword evidence="1" id="KW-0472">Membrane</keyword>
<keyword evidence="1" id="KW-1133">Transmembrane helix</keyword>
<dbReference type="Proteomes" id="UP000187181">
    <property type="component" value="Unassembled WGS sequence"/>
</dbReference>
<gene>
    <name evidence="2" type="ORF">SAMN05444128_1904</name>
</gene>
<dbReference type="OrthoDB" id="853957at2"/>
<proteinExistence type="predicted"/>
<sequence length="59" mass="6887">MNKWNKYYKIAFWGAIVTFVAQLVVSVAVDPYLVKAFSSFYAVWGIIAVVGWRHEHPRR</sequence>
<keyword evidence="3" id="KW-1185">Reference proteome</keyword>
<reference evidence="3" key="1">
    <citation type="submission" date="2017-01" db="EMBL/GenBank/DDBJ databases">
        <authorList>
            <person name="Varghese N."/>
            <person name="Submissions S."/>
        </authorList>
    </citation>
    <scope>NUCLEOTIDE SEQUENCE [LARGE SCALE GENOMIC DNA]</scope>
    <source>
        <strain evidence="3">LP100</strain>
    </source>
</reference>
<protein>
    <submittedName>
        <fullName evidence="2">Uncharacterized protein</fullName>
    </submittedName>
</protein>
<evidence type="ECO:0000313" key="3">
    <source>
        <dbReference type="Proteomes" id="UP000187181"/>
    </source>
</evidence>
<name>A0A1R3XCX6_9BACT</name>
<accession>A0A1R3XCX6</accession>
<dbReference type="STRING" id="1317125.SAMN05444128_1904"/>